<dbReference type="SUPFAM" id="SSF51735">
    <property type="entry name" value="NAD(P)-binding Rossmann-fold domains"/>
    <property type="match status" value="1"/>
</dbReference>
<name>A0A364LEP7_TALAM</name>
<dbReference type="AlphaFoldDB" id="A0A364LEP7"/>
<dbReference type="RefSeq" id="XP_040738809.1">
    <property type="nucleotide sequence ID" value="XM_040872923.1"/>
</dbReference>
<reference evidence="4 5" key="1">
    <citation type="journal article" date="2017" name="Biotechnol. Biofuels">
        <title>Differential beta-glucosidase expression as a function of carbon source availability in Talaromyces amestolkiae: a genomic and proteomic approach.</title>
        <authorList>
            <person name="de Eugenio L.I."/>
            <person name="Mendez-Liter J.A."/>
            <person name="Nieto-Dominguez M."/>
            <person name="Alonso L."/>
            <person name="Gil-Munoz J."/>
            <person name="Barriuso J."/>
            <person name="Prieto A."/>
            <person name="Martinez M.J."/>
        </authorList>
    </citation>
    <scope>NUCLEOTIDE SEQUENCE [LARGE SCALE GENOMIC DNA]</scope>
    <source>
        <strain evidence="4 5">CIB</strain>
    </source>
</reference>
<dbReference type="Gene3D" id="3.40.50.720">
    <property type="entry name" value="NAD(P)-binding Rossmann-like Domain"/>
    <property type="match status" value="1"/>
</dbReference>
<dbReference type="InterPro" id="IPR002347">
    <property type="entry name" value="SDR_fam"/>
</dbReference>
<dbReference type="InterPro" id="IPR036291">
    <property type="entry name" value="NAD(P)-bd_dom_sf"/>
</dbReference>
<evidence type="ECO:0000256" key="2">
    <source>
        <dbReference type="ARBA" id="ARBA00022857"/>
    </source>
</evidence>
<dbReference type="GO" id="GO:0016491">
    <property type="term" value="F:oxidoreductase activity"/>
    <property type="evidence" value="ECO:0007669"/>
    <property type="project" value="UniProtKB-KW"/>
</dbReference>
<comment type="caution">
    <text evidence="4">The sequence shown here is derived from an EMBL/GenBank/DDBJ whole genome shotgun (WGS) entry which is preliminary data.</text>
</comment>
<dbReference type="Proteomes" id="UP000249363">
    <property type="component" value="Unassembled WGS sequence"/>
</dbReference>
<gene>
    <name evidence="4" type="ORF">BHQ10_010307</name>
</gene>
<dbReference type="GeneID" id="63799521"/>
<dbReference type="PANTHER" id="PTHR24320:SF282">
    <property type="entry name" value="WW DOMAIN-CONTAINING OXIDOREDUCTASE"/>
    <property type="match status" value="1"/>
</dbReference>
<sequence length="315" mass="34416">MPRKSTTPSFSEKDIPNLKGYVIIVTGGNSGIGYETSFQLAQRGARVYIGGRSTERVEDAIDRMNQAHGAKLDIRFLRLDLTDLKSVKSAAQQFATLERRLDVLINNAGIMSAPYKLTGDGFESQWQTNYLAPHALTHCLMPLLLSTASSSPDGTRVRVVNVSSDAAFSGPKTIEWNDVNMTSTKGVMELWKRYGHSKQASIRDAKYLNDLYSTQGVTAYSVHPGYVPSNLQSHDPTIIGSAIRLAMKLSRTTALQGALTTLYCATSPEAPAVGAGRFFVPVGKLDARADTWFADTEGNKRLWEMAEEQSNTGIS</sequence>
<dbReference type="OrthoDB" id="191139at2759"/>
<accession>A0A364LEP7</accession>
<evidence type="ECO:0000256" key="3">
    <source>
        <dbReference type="ARBA" id="ARBA00023002"/>
    </source>
</evidence>
<evidence type="ECO:0000313" key="5">
    <source>
        <dbReference type="Proteomes" id="UP000249363"/>
    </source>
</evidence>
<keyword evidence="5" id="KW-1185">Reference proteome</keyword>
<dbReference type="STRING" id="1196081.A0A364LEP7"/>
<proteinExistence type="inferred from homology"/>
<keyword evidence="2" id="KW-0521">NADP</keyword>
<evidence type="ECO:0000256" key="1">
    <source>
        <dbReference type="ARBA" id="ARBA00006484"/>
    </source>
</evidence>
<dbReference type="EMBL" id="MIKG01000032">
    <property type="protein sequence ID" value="RAO74295.1"/>
    <property type="molecule type" value="Genomic_DNA"/>
</dbReference>
<dbReference type="Pfam" id="PF00106">
    <property type="entry name" value="adh_short"/>
    <property type="match status" value="1"/>
</dbReference>
<organism evidence="4 5">
    <name type="scientific">Talaromyces amestolkiae</name>
    <dbReference type="NCBI Taxonomy" id="1196081"/>
    <lineage>
        <taxon>Eukaryota</taxon>
        <taxon>Fungi</taxon>
        <taxon>Dikarya</taxon>
        <taxon>Ascomycota</taxon>
        <taxon>Pezizomycotina</taxon>
        <taxon>Eurotiomycetes</taxon>
        <taxon>Eurotiomycetidae</taxon>
        <taxon>Eurotiales</taxon>
        <taxon>Trichocomaceae</taxon>
        <taxon>Talaromyces</taxon>
        <taxon>Talaromyces sect. Talaromyces</taxon>
    </lineage>
</organism>
<dbReference type="PANTHER" id="PTHR24320">
    <property type="entry name" value="RETINOL DEHYDROGENASE"/>
    <property type="match status" value="1"/>
</dbReference>
<comment type="similarity">
    <text evidence="1">Belongs to the short-chain dehydrogenases/reductases (SDR) family.</text>
</comment>
<protein>
    <submittedName>
        <fullName evidence="4">Uncharacterized protein</fullName>
    </submittedName>
</protein>
<keyword evidence="3" id="KW-0560">Oxidoreductase</keyword>
<dbReference type="PRINTS" id="PR00081">
    <property type="entry name" value="GDHRDH"/>
</dbReference>
<evidence type="ECO:0000313" key="4">
    <source>
        <dbReference type="EMBL" id="RAO74295.1"/>
    </source>
</evidence>